<accession>A0A9D3YR58</accession>
<gene>
    <name evidence="2" type="ORF">DPMN_079660</name>
</gene>
<feature type="region of interest" description="Disordered" evidence="1">
    <location>
        <begin position="1"/>
        <end position="22"/>
    </location>
</feature>
<evidence type="ECO:0000313" key="2">
    <source>
        <dbReference type="EMBL" id="KAH3704601.1"/>
    </source>
</evidence>
<dbReference type="Proteomes" id="UP000828390">
    <property type="component" value="Unassembled WGS sequence"/>
</dbReference>
<keyword evidence="3" id="KW-1185">Reference proteome</keyword>
<reference evidence="2" key="2">
    <citation type="submission" date="2020-11" db="EMBL/GenBank/DDBJ databases">
        <authorList>
            <person name="McCartney M.A."/>
            <person name="Auch B."/>
            <person name="Kono T."/>
            <person name="Mallez S."/>
            <person name="Becker A."/>
            <person name="Gohl D.M."/>
            <person name="Silverstein K.A.T."/>
            <person name="Koren S."/>
            <person name="Bechman K.B."/>
            <person name="Herman A."/>
            <person name="Abrahante J.E."/>
            <person name="Garbe J."/>
        </authorList>
    </citation>
    <scope>NUCLEOTIDE SEQUENCE</scope>
    <source>
        <strain evidence="2">Duluth1</strain>
        <tissue evidence="2">Whole animal</tissue>
    </source>
</reference>
<protein>
    <submittedName>
        <fullName evidence="2">Uncharacterized protein</fullName>
    </submittedName>
</protein>
<dbReference type="EMBL" id="JAIWYP010000015">
    <property type="protein sequence ID" value="KAH3704601.1"/>
    <property type="molecule type" value="Genomic_DNA"/>
</dbReference>
<evidence type="ECO:0000313" key="3">
    <source>
        <dbReference type="Proteomes" id="UP000828390"/>
    </source>
</evidence>
<organism evidence="2 3">
    <name type="scientific">Dreissena polymorpha</name>
    <name type="common">Zebra mussel</name>
    <name type="synonym">Mytilus polymorpha</name>
    <dbReference type="NCBI Taxonomy" id="45954"/>
    <lineage>
        <taxon>Eukaryota</taxon>
        <taxon>Metazoa</taxon>
        <taxon>Spiralia</taxon>
        <taxon>Lophotrochozoa</taxon>
        <taxon>Mollusca</taxon>
        <taxon>Bivalvia</taxon>
        <taxon>Autobranchia</taxon>
        <taxon>Heteroconchia</taxon>
        <taxon>Euheterodonta</taxon>
        <taxon>Imparidentia</taxon>
        <taxon>Neoheterodontei</taxon>
        <taxon>Myida</taxon>
        <taxon>Dreissenoidea</taxon>
        <taxon>Dreissenidae</taxon>
        <taxon>Dreissena</taxon>
    </lineage>
</organism>
<sequence length="63" mass="7077">MAEQCRETFQSRKRTGHVSVEPTGQDVDHMALAMHWSTSDHMAPVILRSLEVPVQGKMSTARL</sequence>
<dbReference type="AlphaFoldDB" id="A0A9D3YR58"/>
<name>A0A9D3YR58_DREPO</name>
<comment type="caution">
    <text evidence="2">The sequence shown here is derived from an EMBL/GenBank/DDBJ whole genome shotgun (WGS) entry which is preliminary data.</text>
</comment>
<proteinExistence type="predicted"/>
<reference evidence="2" key="1">
    <citation type="journal article" date="2019" name="bioRxiv">
        <title>The Genome of the Zebra Mussel, Dreissena polymorpha: A Resource for Invasive Species Research.</title>
        <authorList>
            <person name="McCartney M.A."/>
            <person name="Auch B."/>
            <person name="Kono T."/>
            <person name="Mallez S."/>
            <person name="Zhang Y."/>
            <person name="Obille A."/>
            <person name="Becker A."/>
            <person name="Abrahante J.E."/>
            <person name="Garbe J."/>
            <person name="Badalamenti J.P."/>
            <person name="Herman A."/>
            <person name="Mangelson H."/>
            <person name="Liachko I."/>
            <person name="Sullivan S."/>
            <person name="Sone E.D."/>
            <person name="Koren S."/>
            <person name="Silverstein K.A.T."/>
            <person name="Beckman K.B."/>
            <person name="Gohl D.M."/>
        </authorList>
    </citation>
    <scope>NUCLEOTIDE SEQUENCE</scope>
    <source>
        <strain evidence="2">Duluth1</strain>
        <tissue evidence="2">Whole animal</tissue>
    </source>
</reference>
<evidence type="ECO:0000256" key="1">
    <source>
        <dbReference type="SAM" id="MobiDB-lite"/>
    </source>
</evidence>
<feature type="compositionally biased region" description="Basic and acidic residues" evidence="1">
    <location>
        <begin position="1"/>
        <end position="10"/>
    </location>
</feature>